<reference evidence="2 3" key="1">
    <citation type="journal article" date="2019" name="Nat. Ecol. Evol.">
        <title>Megaphylogeny resolves global patterns of mushroom evolution.</title>
        <authorList>
            <person name="Varga T."/>
            <person name="Krizsan K."/>
            <person name="Foldi C."/>
            <person name="Dima B."/>
            <person name="Sanchez-Garcia M."/>
            <person name="Sanchez-Ramirez S."/>
            <person name="Szollosi G.J."/>
            <person name="Szarkandi J.G."/>
            <person name="Papp V."/>
            <person name="Albert L."/>
            <person name="Andreopoulos W."/>
            <person name="Angelini C."/>
            <person name="Antonin V."/>
            <person name="Barry K.W."/>
            <person name="Bougher N.L."/>
            <person name="Buchanan P."/>
            <person name="Buyck B."/>
            <person name="Bense V."/>
            <person name="Catcheside P."/>
            <person name="Chovatia M."/>
            <person name="Cooper J."/>
            <person name="Damon W."/>
            <person name="Desjardin D."/>
            <person name="Finy P."/>
            <person name="Geml J."/>
            <person name="Haridas S."/>
            <person name="Hughes K."/>
            <person name="Justo A."/>
            <person name="Karasinski D."/>
            <person name="Kautmanova I."/>
            <person name="Kiss B."/>
            <person name="Kocsube S."/>
            <person name="Kotiranta H."/>
            <person name="LaButti K.M."/>
            <person name="Lechner B.E."/>
            <person name="Liimatainen K."/>
            <person name="Lipzen A."/>
            <person name="Lukacs Z."/>
            <person name="Mihaltcheva S."/>
            <person name="Morgado L.N."/>
            <person name="Niskanen T."/>
            <person name="Noordeloos M.E."/>
            <person name="Ohm R.A."/>
            <person name="Ortiz-Santana B."/>
            <person name="Ovrebo C."/>
            <person name="Racz N."/>
            <person name="Riley R."/>
            <person name="Savchenko A."/>
            <person name="Shiryaev A."/>
            <person name="Soop K."/>
            <person name="Spirin V."/>
            <person name="Szebenyi C."/>
            <person name="Tomsovsky M."/>
            <person name="Tulloss R.E."/>
            <person name="Uehling J."/>
            <person name="Grigoriev I.V."/>
            <person name="Vagvolgyi C."/>
            <person name="Papp T."/>
            <person name="Martin F.M."/>
            <person name="Miettinen O."/>
            <person name="Hibbett D.S."/>
            <person name="Nagy L.G."/>
        </authorList>
    </citation>
    <scope>NUCLEOTIDE SEQUENCE [LARGE SCALE GENOMIC DNA]</scope>
    <source>
        <strain evidence="2 3">CBS 166.37</strain>
    </source>
</reference>
<sequence>MPSLLSVSLDTYLATALAISVSWLYFVMRTPSSPPKSRTQTTISVVLLLHTLYILHSLLLKSPPNLFNALKLPLNTPTDSIRAILLQFSDDGELPGHLESLLKRLGSLDMRGVYVRFGHNVLTGCEYCHNFDDFLLFSIPRPLLSYIREIAIVGLVTMSSNNRAHLRPVGVGALIISGLTETYYTLTSPVVIPPRGSDAPVFMLHDTFLLFRRLLFLLLPLSLQYLPSIIPPSLPIPILTRILHPPPTLTPAQKAETIQSTLQTLDHLVPALHIMKYTRAALMRLPQTRERAESWWTREKDEGEVIRHDEGVKRTARASGLGYDAPGEDGATEEGKLKTSAKMAIDALKGGVVPSEHWRMGP</sequence>
<proteinExistence type="predicted"/>
<name>A0A5C3M9Q1_9AGAR</name>
<organism evidence="2 3">
    <name type="scientific">Crucibulum laeve</name>
    <dbReference type="NCBI Taxonomy" id="68775"/>
    <lineage>
        <taxon>Eukaryota</taxon>
        <taxon>Fungi</taxon>
        <taxon>Dikarya</taxon>
        <taxon>Basidiomycota</taxon>
        <taxon>Agaricomycotina</taxon>
        <taxon>Agaricomycetes</taxon>
        <taxon>Agaricomycetidae</taxon>
        <taxon>Agaricales</taxon>
        <taxon>Agaricineae</taxon>
        <taxon>Nidulariaceae</taxon>
        <taxon>Crucibulum</taxon>
    </lineage>
</organism>
<evidence type="ECO:0000313" key="3">
    <source>
        <dbReference type="Proteomes" id="UP000308652"/>
    </source>
</evidence>
<feature type="transmembrane region" description="Helical" evidence="1">
    <location>
        <begin position="40"/>
        <end position="60"/>
    </location>
</feature>
<dbReference type="STRING" id="68775.A0A5C3M9Q1"/>
<evidence type="ECO:0000256" key="1">
    <source>
        <dbReference type="SAM" id="Phobius"/>
    </source>
</evidence>
<dbReference type="OrthoDB" id="4218123at2759"/>
<feature type="transmembrane region" description="Helical" evidence="1">
    <location>
        <begin position="12"/>
        <end position="28"/>
    </location>
</feature>
<dbReference type="Proteomes" id="UP000308652">
    <property type="component" value="Unassembled WGS sequence"/>
</dbReference>
<dbReference type="EMBL" id="ML213594">
    <property type="protein sequence ID" value="TFK41443.1"/>
    <property type="molecule type" value="Genomic_DNA"/>
</dbReference>
<keyword evidence="1" id="KW-0472">Membrane</keyword>
<accession>A0A5C3M9Q1</accession>
<keyword evidence="1" id="KW-0812">Transmembrane</keyword>
<gene>
    <name evidence="2" type="ORF">BDQ12DRAFT_677992</name>
</gene>
<dbReference type="PANTHER" id="PTHR39470">
    <property type="entry name" value="CHROMOSOME 10, WHOLE GENOME SHOTGUN SEQUENCE"/>
    <property type="match status" value="1"/>
</dbReference>
<evidence type="ECO:0000313" key="2">
    <source>
        <dbReference type="EMBL" id="TFK41443.1"/>
    </source>
</evidence>
<dbReference type="AlphaFoldDB" id="A0A5C3M9Q1"/>
<dbReference type="PANTHER" id="PTHR39470:SF1">
    <property type="entry name" value="CHORISMATE SYNTHASE PROTEIN"/>
    <property type="match status" value="1"/>
</dbReference>
<protein>
    <submittedName>
        <fullName evidence="2">Uncharacterized protein</fullName>
    </submittedName>
</protein>
<keyword evidence="3" id="KW-1185">Reference proteome</keyword>
<keyword evidence="1" id="KW-1133">Transmembrane helix</keyword>